<dbReference type="NCBIfam" id="TIGR01908">
    <property type="entry name" value="cas_CXXC_CXXC"/>
    <property type="match status" value="1"/>
</dbReference>
<sequence>MAERIYLQEWFYNAGIVGLLRLLGGETVKGERLLNKEGLPVEGVKIGENYVEVERQLFKDFAKKYYTEAAKREVEFRSVNSLKVGGSEESLKRAKDTINRLLKELFPHLKEEVELPKRVSKKNLGEASRYIRKAAERVEEEKEKLLRGELPLEAIEHLAKRWLKRGFFSSGGSNKLYESLKNLQEKVEAPLITPPEVFTVKKRKLPCLLCQERFAKEGVNLSKAISDLVGFNKDNLNLLHLKGKKLANKGLPICEICQAVISLIPLGVVRFGNSFLFVNNTTSVQELFSDNQRLRRVLSSSSPLFTFFAEKVLAKEEESAKLISLLGTSVVEMELGALPKVKGLNISYELAELLSDPSFTENLRKLTKAHYRLGSGNKKKSFNLLVEFLENLIQGRRNYSYLYKLFRFLLTADRNREINVAFSPLQLHTLNLALFRAKANLEGRMNRVSENELWSLFYGGQELRRVLTSRGAENRVNSLAFKLLNALKVGDSHRFMDIILRVYAGFSLKVPKGLVKNLEDREAFKSAGYSFIAGLLNEKREGGDNED</sequence>
<dbReference type="Proteomes" id="UP000006362">
    <property type="component" value="Chromosome"/>
</dbReference>
<evidence type="ECO:0000313" key="2">
    <source>
        <dbReference type="Proteomes" id="UP000006362"/>
    </source>
</evidence>
<protein>
    <submittedName>
        <fullName evidence="1">CRISPR-associated CXXC_CXXC protein Cst1</fullName>
    </submittedName>
</protein>
<accession>E8T541</accession>
<dbReference type="RefSeq" id="WP_013538358.1">
    <property type="nucleotide sequence ID" value="NC_014926.1"/>
</dbReference>
<reference evidence="1" key="1">
    <citation type="submission" date="2011-01" db="EMBL/GenBank/DDBJ databases">
        <title>Complete sequence of chromosome of Thermovibrio ammonificans HB-1.</title>
        <authorList>
            <consortium name="US DOE Joint Genome Institute"/>
            <person name="Lucas S."/>
            <person name="Copeland A."/>
            <person name="Lapidus A."/>
            <person name="Cheng J.-F."/>
            <person name="Goodwin L."/>
            <person name="Pitluck S."/>
            <person name="Davenport K."/>
            <person name="Detter J.C."/>
            <person name="Han C."/>
            <person name="Tapia R."/>
            <person name="Land M."/>
            <person name="Hauser L."/>
            <person name="Kyrpides N."/>
            <person name="Ivanova N."/>
            <person name="Ovchinnikova G."/>
            <person name="Vetriani C."/>
            <person name="Woyke T."/>
        </authorList>
    </citation>
    <scope>NUCLEOTIDE SEQUENCE [LARGE SCALE GENOMIC DNA]</scope>
    <source>
        <strain evidence="1">HB-1</strain>
    </source>
</reference>
<name>E8T541_THEA1</name>
<dbReference type="HOGENOM" id="CLU_038670_0_0_0"/>
<dbReference type="OrthoDB" id="5540852at2"/>
<dbReference type="KEGG" id="tam:Theam_1616"/>
<proteinExistence type="predicted"/>
<dbReference type="eggNOG" id="ENOG502Z80D">
    <property type="taxonomic scope" value="Bacteria"/>
</dbReference>
<dbReference type="EMBL" id="CP002444">
    <property type="protein sequence ID" value="ADU97573.1"/>
    <property type="molecule type" value="Genomic_DNA"/>
</dbReference>
<dbReference type="InterPro" id="IPR010180">
    <property type="entry name" value="CRISPR-assoc_prot_CXXC-CXXC"/>
</dbReference>
<gene>
    <name evidence="1" type="ordered locus">Theam_1616</name>
</gene>
<evidence type="ECO:0000313" key="1">
    <source>
        <dbReference type="EMBL" id="ADU97573.1"/>
    </source>
</evidence>
<keyword evidence="2" id="KW-1185">Reference proteome</keyword>
<dbReference type="STRING" id="648996.Theam_1616"/>
<organism evidence="1 2">
    <name type="scientific">Thermovibrio ammonificans (strain DSM 15698 / JCM 12110 / HB-1)</name>
    <dbReference type="NCBI Taxonomy" id="648996"/>
    <lineage>
        <taxon>Bacteria</taxon>
        <taxon>Pseudomonadati</taxon>
        <taxon>Aquificota</taxon>
        <taxon>Aquificia</taxon>
        <taxon>Desulfurobacteriales</taxon>
        <taxon>Desulfurobacteriaceae</taxon>
        <taxon>Thermovibrio</taxon>
    </lineage>
</organism>
<dbReference type="AlphaFoldDB" id="E8T541"/>